<dbReference type="GeneID" id="94336328"/>
<dbReference type="Gene3D" id="2.40.50.140">
    <property type="entry name" value="Nucleic acid-binding proteins"/>
    <property type="match status" value="1"/>
</dbReference>
<gene>
    <name evidence="6" type="ORF">BdWA1_002030</name>
</gene>
<name>A0AAD9UPB0_9APIC</name>
<dbReference type="SUPFAM" id="SSF116742">
    <property type="entry name" value="eIF2alpha middle domain-like"/>
    <property type="match status" value="1"/>
</dbReference>
<dbReference type="SMART" id="SM00316">
    <property type="entry name" value="S1"/>
    <property type="match status" value="1"/>
</dbReference>
<protein>
    <submittedName>
        <fullName evidence="6">Bifunctional Translation initiation factor 2</fullName>
    </submittedName>
</protein>
<feature type="domain" description="S1 motif" evidence="5">
    <location>
        <begin position="23"/>
        <end position="94"/>
    </location>
</feature>
<evidence type="ECO:0000256" key="1">
    <source>
        <dbReference type="ARBA" id="ARBA00007223"/>
    </source>
</evidence>
<dbReference type="GO" id="GO:0033290">
    <property type="term" value="C:eukaryotic 48S preinitiation complex"/>
    <property type="evidence" value="ECO:0007669"/>
    <property type="project" value="TreeGrafter"/>
</dbReference>
<evidence type="ECO:0000313" key="7">
    <source>
        <dbReference type="Proteomes" id="UP001214638"/>
    </source>
</evidence>
<evidence type="ECO:0000313" key="6">
    <source>
        <dbReference type="EMBL" id="KAK2196781.1"/>
    </source>
</evidence>
<dbReference type="InterPro" id="IPR024054">
    <property type="entry name" value="TIF2_asu_middle_sf"/>
</dbReference>
<dbReference type="Proteomes" id="UP001214638">
    <property type="component" value="Unassembled WGS sequence"/>
</dbReference>
<dbReference type="InterPro" id="IPR024055">
    <property type="entry name" value="TIF2_asu_C"/>
</dbReference>
<dbReference type="Gene3D" id="3.30.70.1130">
    <property type="entry name" value="EIF_2_alpha"/>
    <property type="match status" value="1"/>
</dbReference>
<dbReference type="RefSeq" id="XP_067803623.1">
    <property type="nucleotide sequence ID" value="XM_067947059.1"/>
</dbReference>
<dbReference type="GO" id="GO:0043022">
    <property type="term" value="F:ribosome binding"/>
    <property type="evidence" value="ECO:0007669"/>
    <property type="project" value="TreeGrafter"/>
</dbReference>
<dbReference type="InterPro" id="IPR044126">
    <property type="entry name" value="S1_IF2_alpha"/>
</dbReference>
<evidence type="ECO:0000259" key="5">
    <source>
        <dbReference type="PROSITE" id="PS50126"/>
    </source>
</evidence>
<dbReference type="AlphaFoldDB" id="A0AAD9UPB0"/>
<dbReference type="EMBL" id="JALLKP010000002">
    <property type="protein sequence ID" value="KAK2196781.1"/>
    <property type="molecule type" value="Genomic_DNA"/>
</dbReference>
<dbReference type="PROSITE" id="PS50126">
    <property type="entry name" value="S1"/>
    <property type="match status" value="1"/>
</dbReference>
<dbReference type="InterPro" id="IPR012340">
    <property type="entry name" value="NA-bd_OB-fold"/>
</dbReference>
<feature type="region of interest" description="Disordered" evidence="4">
    <location>
        <begin position="288"/>
        <end position="327"/>
    </location>
</feature>
<dbReference type="GO" id="GO:0003723">
    <property type="term" value="F:RNA binding"/>
    <property type="evidence" value="ECO:0007669"/>
    <property type="project" value="InterPro"/>
</dbReference>
<evidence type="ECO:0000256" key="4">
    <source>
        <dbReference type="SAM" id="MobiDB-lite"/>
    </source>
</evidence>
<dbReference type="SUPFAM" id="SSF110993">
    <property type="entry name" value="eIF-2-alpha, C-terminal domain"/>
    <property type="match status" value="1"/>
</dbReference>
<dbReference type="CDD" id="cd04452">
    <property type="entry name" value="S1_IF2_alpha"/>
    <property type="match status" value="1"/>
</dbReference>
<dbReference type="PANTHER" id="PTHR10602:SF0">
    <property type="entry name" value="EUKARYOTIC TRANSLATION INITIATION FACTOR 2 SUBUNIT 1"/>
    <property type="match status" value="1"/>
</dbReference>
<dbReference type="FunFam" id="2.40.50.140:FF:000015">
    <property type="entry name" value="Eukaryotic translation initiation factor 2 subunit alpha"/>
    <property type="match status" value="1"/>
</dbReference>
<reference evidence="6" key="1">
    <citation type="journal article" date="2023" name="Nat. Microbiol.">
        <title>Babesia duncani multi-omics identifies virulence factors and drug targets.</title>
        <authorList>
            <person name="Singh P."/>
            <person name="Lonardi S."/>
            <person name="Liang Q."/>
            <person name="Vydyam P."/>
            <person name="Khabirova E."/>
            <person name="Fang T."/>
            <person name="Gihaz S."/>
            <person name="Thekkiniath J."/>
            <person name="Munshi M."/>
            <person name="Abel S."/>
            <person name="Ciampossin L."/>
            <person name="Batugedara G."/>
            <person name="Gupta M."/>
            <person name="Lu X.M."/>
            <person name="Lenz T."/>
            <person name="Chakravarty S."/>
            <person name="Cornillot E."/>
            <person name="Hu Y."/>
            <person name="Ma W."/>
            <person name="Gonzalez L.M."/>
            <person name="Sanchez S."/>
            <person name="Estrada K."/>
            <person name="Sanchez-Flores A."/>
            <person name="Montero E."/>
            <person name="Harb O.S."/>
            <person name="Le Roch K.G."/>
            <person name="Mamoun C.B."/>
        </authorList>
    </citation>
    <scope>NUCLEOTIDE SEQUENCE</scope>
    <source>
        <strain evidence="6">WA1</strain>
    </source>
</reference>
<comment type="similarity">
    <text evidence="1">Belongs to the eIF-2-alpha family.</text>
</comment>
<evidence type="ECO:0000256" key="2">
    <source>
        <dbReference type="ARBA" id="ARBA00022540"/>
    </source>
</evidence>
<keyword evidence="3" id="KW-0648">Protein biosynthesis</keyword>
<evidence type="ECO:0000256" key="3">
    <source>
        <dbReference type="ARBA" id="ARBA00022917"/>
    </source>
</evidence>
<keyword evidence="2 6" id="KW-0396">Initiation factor</keyword>
<dbReference type="InterPro" id="IPR003029">
    <property type="entry name" value="S1_domain"/>
</dbReference>
<dbReference type="Gene3D" id="1.10.150.190">
    <property type="entry name" value="Translation initiation factor 2, subunit 1, domain 2"/>
    <property type="match status" value="1"/>
</dbReference>
<dbReference type="SUPFAM" id="SSF50249">
    <property type="entry name" value="Nucleic acid-binding proteins"/>
    <property type="match status" value="1"/>
</dbReference>
<dbReference type="GO" id="GO:0005850">
    <property type="term" value="C:eukaryotic translation initiation factor 2 complex"/>
    <property type="evidence" value="ECO:0007669"/>
    <property type="project" value="TreeGrafter"/>
</dbReference>
<dbReference type="KEGG" id="bdw:94336328"/>
<comment type="caution">
    <text evidence="6">The sequence shown here is derived from an EMBL/GenBank/DDBJ whole genome shotgun (WGS) entry which is preliminary data.</text>
</comment>
<dbReference type="Pfam" id="PF07541">
    <property type="entry name" value="EIF_2_alpha"/>
    <property type="match status" value="1"/>
</dbReference>
<dbReference type="Pfam" id="PF00575">
    <property type="entry name" value="S1"/>
    <property type="match status" value="1"/>
</dbReference>
<sequence length="327" mass="37156">MTSSNKSNLGDCRFYEQKFPKPEELVMVKVNRIEAQGVYVSLLEYDDREGLILLSELSKRRYRSINKLVKIGRHEVVLVLRVDPVKGYIDLSKRRVSPEDVVRCEEKFSKSKKVHKTVRHIAQKHGISVEELNSKCIWPLYSKYPHALDALKEAAINVDNVFKDIDICPQVIDSLLKDIQLRLTPQALRLKCLVDVWCFGPEGINAVKDALGCVSKIQDMQISVKLIATPQYEIVTSCSDKDKGLQAMEKALEVVAERIRTYVGGDFKQRSKITITGDEDERHLEELLEHQESSDESSDSDLGDEDEGMGRVEDIVLPPDQIEEGEE</sequence>
<feature type="compositionally biased region" description="Acidic residues" evidence="4">
    <location>
        <begin position="294"/>
        <end position="307"/>
    </location>
</feature>
<dbReference type="GO" id="GO:0003743">
    <property type="term" value="F:translation initiation factor activity"/>
    <property type="evidence" value="ECO:0007669"/>
    <property type="project" value="UniProtKB-KW"/>
</dbReference>
<dbReference type="InterPro" id="IPR011488">
    <property type="entry name" value="TIF_2_asu"/>
</dbReference>
<organism evidence="6 7">
    <name type="scientific">Babesia duncani</name>
    <dbReference type="NCBI Taxonomy" id="323732"/>
    <lineage>
        <taxon>Eukaryota</taxon>
        <taxon>Sar</taxon>
        <taxon>Alveolata</taxon>
        <taxon>Apicomplexa</taxon>
        <taxon>Aconoidasida</taxon>
        <taxon>Piroplasmida</taxon>
        <taxon>Babesiidae</taxon>
        <taxon>Babesia</taxon>
    </lineage>
</organism>
<proteinExistence type="inferred from homology"/>
<accession>A0AAD9UPB0</accession>
<dbReference type="PANTHER" id="PTHR10602">
    <property type="entry name" value="EUKARYOTIC TRANSLATION INITIATION FACTOR 2 SUBUNIT 1"/>
    <property type="match status" value="1"/>
</dbReference>
<keyword evidence="7" id="KW-1185">Reference proteome</keyword>